<reference evidence="1" key="2">
    <citation type="journal article" date="2015" name="Data Brief">
        <title>Shoot transcriptome of the giant reed, Arundo donax.</title>
        <authorList>
            <person name="Barrero R.A."/>
            <person name="Guerrero F.D."/>
            <person name="Moolhuijzen P."/>
            <person name="Goolsby J.A."/>
            <person name="Tidwell J."/>
            <person name="Bellgard S.E."/>
            <person name="Bellgard M.I."/>
        </authorList>
    </citation>
    <scope>NUCLEOTIDE SEQUENCE</scope>
    <source>
        <tissue evidence="1">Shoot tissue taken approximately 20 cm above the soil surface</tissue>
    </source>
</reference>
<name>A0A0A9BMI5_ARUDO</name>
<protein>
    <submittedName>
        <fullName evidence="1">Uncharacterized protein</fullName>
    </submittedName>
</protein>
<sequence>MQKQDCSEQLVISLKTVHPITPFNSRKSRPVL</sequence>
<reference evidence="1" key="1">
    <citation type="submission" date="2014-09" db="EMBL/GenBank/DDBJ databases">
        <authorList>
            <person name="Magalhaes I.L.F."/>
            <person name="Oliveira U."/>
            <person name="Santos F.R."/>
            <person name="Vidigal T.H.D.A."/>
            <person name="Brescovit A.D."/>
            <person name="Santos A.J."/>
        </authorList>
    </citation>
    <scope>NUCLEOTIDE SEQUENCE</scope>
    <source>
        <tissue evidence="1">Shoot tissue taken approximately 20 cm above the soil surface</tissue>
    </source>
</reference>
<proteinExistence type="predicted"/>
<evidence type="ECO:0000313" key="1">
    <source>
        <dbReference type="EMBL" id="JAD62450.1"/>
    </source>
</evidence>
<organism evidence="1">
    <name type="scientific">Arundo donax</name>
    <name type="common">Giant reed</name>
    <name type="synonym">Donax arundinaceus</name>
    <dbReference type="NCBI Taxonomy" id="35708"/>
    <lineage>
        <taxon>Eukaryota</taxon>
        <taxon>Viridiplantae</taxon>
        <taxon>Streptophyta</taxon>
        <taxon>Embryophyta</taxon>
        <taxon>Tracheophyta</taxon>
        <taxon>Spermatophyta</taxon>
        <taxon>Magnoliopsida</taxon>
        <taxon>Liliopsida</taxon>
        <taxon>Poales</taxon>
        <taxon>Poaceae</taxon>
        <taxon>PACMAD clade</taxon>
        <taxon>Arundinoideae</taxon>
        <taxon>Arundineae</taxon>
        <taxon>Arundo</taxon>
    </lineage>
</organism>
<dbReference type="EMBL" id="GBRH01235445">
    <property type="protein sequence ID" value="JAD62450.1"/>
    <property type="molecule type" value="Transcribed_RNA"/>
</dbReference>
<accession>A0A0A9BMI5</accession>
<dbReference type="AlphaFoldDB" id="A0A0A9BMI5"/>